<evidence type="ECO:0000256" key="1">
    <source>
        <dbReference type="SAM" id="MobiDB-lite"/>
    </source>
</evidence>
<dbReference type="AlphaFoldDB" id="A0AAV2FXF0"/>
<name>A0AAV2FXF0_9ROSI</name>
<accession>A0AAV2FXF0</accession>
<evidence type="ECO:0000313" key="2">
    <source>
        <dbReference type="EMBL" id="CAL1402991.1"/>
    </source>
</evidence>
<organism evidence="2 3">
    <name type="scientific">Linum trigynum</name>
    <dbReference type="NCBI Taxonomy" id="586398"/>
    <lineage>
        <taxon>Eukaryota</taxon>
        <taxon>Viridiplantae</taxon>
        <taxon>Streptophyta</taxon>
        <taxon>Embryophyta</taxon>
        <taxon>Tracheophyta</taxon>
        <taxon>Spermatophyta</taxon>
        <taxon>Magnoliopsida</taxon>
        <taxon>eudicotyledons</taxon>
        <taxon>Gunneridae</taxon>
        <taxon>Pentapetalae</taxon>
        <taxon>rosids</taxon>
        <taxon>fabids</taxon>
        <taxon>Malpighiales</taxon>
        <taxon>Linaceae</taxon>
        <taxon>Linum</taxon>
    </lineage>
</organism>
<evidence type="ECO:0000313" key="3">
    <source>
        <dbReference type="Proteomes" id="UP001497516"/>
    </source>
</evidence>
<protein>
    <submittedName>
        <fullName evidence="2">Uncharacterized protein</fullName>
    </submittedName>
</protein>
<dbReference type="EMBL" id="OZ034820">
    <property type="protein sequence ID" value="CAL1402991.1"/>
    <property type="molecule type" value="Genomic_DNA"/>
</dbReference>
<dbReference type="Proteomes" id="UP001497516">
    <property type="component" value="Chromosome 7"/>
</dbReference>
<gene>
    <name evidence="2" type="ORF">LTRI10_LOCUS42957</name>
</gene>
<feature type="region of interest" description="Disordered" evidence="1">
    <location>
        <begin position="1"/>
        <end position="21"/>
    </location>
</feature>
<proteinExistence type="predicted"/>
<reference evidence="2 3" key="1">
    <citation type="submission" date="2024-04" db="EMBL/GenBank/DDBJ databases">
        <authorList>
            <person name="Fracassetti M."/>
        </authorList>
    </citation>
    <scope>NUCLEOTIDE SEQUENCE [LARGE SCALE GENOMIC DNA]</scope>
</reference>
<sequence length="157" mass="18314">MADSREEGNGENVTNQLGEEDDFLLVEDGVAASVAKEVYHVYDSDDVDTSDDKYHEARDNLRAYGETRRRREVQSKRVVDGEEVDQLDEFEDVEHESGEEQRMGMVNMERMQGERNQRLRLPIILYPTILPLFPNKSLVIIRMTRFKDCLKIQIMFV</sequence>
<keyword evidence="3" id="KW-1185">Reference proteome</keyword>